<dbReference type="InterPro" id="IPR005931">
    <property type="entry name" value="P5CDH/ALDH4A1"/>
</dbReference>
<feature type="non-terminal residue" evidence="10">
    <location>
        <position position="1"/>
    </location>
</feature>
<keyword evidence="5 7" id="KW-0642">Proline metabolism</keyword>
<evidence type="ECO:0000256" key="6">
    <source>
        <dbReference type="ARBA" id="ARBA00048142"/>
    </source>
</evidence>
<proteinExistence type="inferred from homology"/>
<organism evidence="10 11">
    <name type="scientific">Heterotrigona itama</name>
    <dbReference type="NCBI Taxonomy" id="395501"/>
    <lineage>
        <taxon>Eukaryota</taxon>
        <taxon>Metazoa</taxon>
        <taxon>Ecdysozoa</taxon>
        <taxon>Arthropoda</taxon>
        <taxon>Hexapoda</taxon>
        <taxon>Insecta</taxon>
        <taxon>Pterygota</taxon>
        <taxon>Neoptera</taxon>
        <taxon>Endopterygota</taxon>
        <taxon>Hymenoptera</taxon>
        <taxon>Apocrita</taxon>
        <taxon>Aculeata</taxon>
        <taxon>Apoidea</taxon>
        <taxon>Anthophila</taxon>
        <taxon>Apidae</taxon>
        <taxon>Heterotrigona</taxon>
    </lineage>
</organism>
<dbReference type="InterPro" id="IPR050485">
    <property type="entry name" value="Proline_metab_enzyme"/>
</dbReference>
<reference evidence="10" key="1">
    <citation type="submission" date="2020-07" db="EMBL/GenBank/DDBJ databases">
        <authorList>
            <person name="Nazaruddin N."/>
        </authorList>
    </citation>
    <scope>NUCLEOTIDE SEQUENCE</scope>
</reference>
<dbReference type="OrthoDB" id="5322683at2759"/>
<dbReference type="GO" id="GO:0003842">
    <property type="term" value="F:L-glutamate gamma-semialdehyde dehydrogenase activity"/>
    <property type="evidence" value="ECO:0007669"/>
    <property type="project" value="UniProtKB-UniRule"/>
</dbReference>
<dbReference type="Pfam" id="PF00171">
    <property type="entry name" value="Aldedh"/>
    <property type="match status" value="1"/>
</dbReference>
<evidence type="ECO:0000313" key="11">
    <source>
        <dbReference type="Proteomes" id="UP000752696"/>
    </source>
</evidence>
<feature type="domain" description="Aldehyde dehydrogenase" evidence="9">
    <location>
        <begin position="72"/>
        <end position="530"/>
    </location>
</feature>
<comment type="pathway">
    <text evidence="1 7">Amino-acid degradation; L-proline degradation into L-glutamate; L-glutamate from L-proline: step 2/2.</text>
</comment>
<dbReference type="Gene3D" id="3.40.309.10">
    <property type="entry name" value="Aldehyde Dehydrogenase, Chain A, domain 2"/>
    <property type="match status" value="1"/>
</dbReference>
<name>A0A6V7H658_9HYME</name>
<dbReference type="PANTHER" id="PTHR42862:SF1">
    <property type="entry name" value="DELTA-1-PYRROLINE-5-CARBOXYLATE DEHYDROGENASE 2, ISOFORM A-RELATED"/>
    <property type="match status" value="1"/>
</dbReference>
<dbReference type="UniPathway" id="UPA00261">
    <property type="reaction ID" value="UER00374"/>
</dbReference>
<dbReference type="GO" id="GO:0010133">
    <property type="term" value="P:L-proline catabolic process to L-glutamate"/>
    <property type="evidence" value="ECO:0007669"/>
    <property type="project" value="UniProtKB-UniRule"/>
</dbReference>
<evidence type="ECO:0000256" key="5">
    <source>
        <dbReference type="ARBA" id="ARBA00023062"/>
    </source>
</evidence>
<evidence type="ECO:0000256" key="4">
    <source>
        <dbReference type="ARBA" id="ARBA00023027"/>
    </source>
</evidence>
<keyword evidence="4 7" id="KW-0520">NAD</keyword>
<dbReference type="InterPro" id="IPR016162">
    <property type="entry name" value="Ald_DH_N"/>
</dbReference>
<dbReference type="Proteomes" id="UP000752696">
    <property type="component" value="Unassembled WGS sequence"/>
</dbReference>
<dbReference type="InterPro" id="IPR015590">
    <property type="entry name" value="Aldehyde_DH_dom"/>
</dbReference>
<dbReference type="Gene3D" id="3.40.605.10">
    <property type="entry name" value="Aldehyde Dehydrogenase, Chain A, domain 1"/>
    <property type="match status" value="1"/>
</dbReference>
<dbReference type="EMBL" id="CAJDYZ010007836">
    <property type="protein sequence ID" value="CAD1474693.1"/>
    <property type="molecule type" value="Genomic_DNA"/>
</dbReference>
<protein>
    <recommendedName>
        <fullName evidence="7 8">Multifunctional fusion protein</fullName>
    </recommendedName>
    <domain>
        <recommendedName>
            <fullName evidence="8">Delta-1-pyrroline-5-carboxylate dehydrogenase</fullName>
            <shortName evidence="8">P5C dehydrogenase</shortName>
        </recommendedName>
        <alternativeName>
            <fullName evidence="7">L-glutamate gamma-semialdehyde dehydrogenase</fullName>
        </alternativeName>
    </domain>
    <domain>
        <recommendedName>
            <fullName evidence="7">L-glutamate gamma-semialdehyde dehydrogenase</fullName>
            <ecNumber evidence="7">1.2.1.88</ecNumber>
        </recommendedName>
    </domain>
</protein>
<dbReference type="InterPro" id="IPR016161">
    <property type="entry name" value="Ald_DH/histidinol_DH"/>
</dbReference>
<gene>
    <name evidence="10" type="ORF">MHI_LOCUS483709</name>
</gene>
<evidence type="ECO:0000313" key="10">
    <source>
        <dbReference type="EMBL" id="CAD1474693.1"/>
    </source>
</evidence>
<keyword evidence="3 7" id="KW-0560">Oxidoreductase</keyword>
<evidence type="ECO:0000259" key="9">
    <source>
        <dbReference type="Pfam" id="PF00171"/>
    </source>
</evidence>
<dbReference type="SUPFAM" id="SSF53720">
    <property type="entry name" value="ALDH-like"/>
    <property type="match status" value="1"/>
</dbReference>
<dbReference type="FunFam" id="3.40.605.10:FF:000006">
    <property type="entry name" value="1-pyrroline-5-carboxylate dehydrogenase"/>
    <property type="match status" value="1"/>
</dbReference>
<evidence type="ECO:0000256" key="3">
    <source>
        <dbReference type="ARBA" id="ARBA00023002"/>
    </source>
</evidence>
<dbReference type="EC" id="1.2.1.88" evidence="7"/>
<accession>A0A6V7H658</accession>
<dbReference type="InterPro" id="IPR016163">
    <property type="entry name" value="Ald_DH_C"/>
</dbReference>
<comment type="caution">
    <text evidence="10">The sequence shown here is derived from an EMBL/GenBank/DDBJ whole genome shotgun (WGS) entry which is preliminary data.</text>
</comment>
<dbReference type="NCBIfam" id="TIGR01236">
    <property type="entry name" value="D1pyr5carbox1"/>
    <property type="match status" value="1"/>
</dbReference>
<dbReference type="AlphaFoldDB" id="A0A6V7H658"/>
<dbReference type="FunFam" id="3.40.309.10:FF:000005">
    <property type="entry name" value="1-pyrroline-5-carboxylate dehydrogenase 1"/>
    <property type="match status" value="1"/>
</dbReference>
<dbReference type="PROSITE" id="PS00070">
    <property type="entry name" value="ALDEHYDE_DEHYDR_CYS"/>
    <property type="match status" value="1"/>
</dbReference>
<dbReference type="PANTHER" id="PTHR42862">
    <property type="entry name" value="DELTA-1-PYRROLINE-5-CARBOXYLATE DEHYDROGENASE 1, ISOFORM A-RELATED"/>
    <property type="match status" value="1"/>
</dbReference>
<dbReference type="InterPro" id="IPR016160">
    <property type="entry name" value="Ald_DH_CS_CYS"/>
</dbReference>
<comment type="similarity">
    <text evidence="2 7">Belongs to the aldehyde dehydrogenase family.</text>
</comment>
<dbReference type="CDD" id="cd07123">
    <property type="entry name" value="ALDH_F4-17_P5CDH"/>
    <property type="match status" value="1"/>
</dbReference>
<keyword evidence="11" id="KW-1185">Reference proteome</keyword>
<evidence type="ECO:0000256" key="1">
    <source>
        <dbReference type="ARBA" id="ARBA00004786"/>
    </source>
</evidence>
<evidence type="ECO:0000256" key="7">
    <source>
        <dbReference type="RuleBase" id="RU366016"/>
    </source>
</evidence>
<comment type="catalytic activity">
    <reaction evidence="6 7">
        <text>L-glutamate 5-semialdehyde + NAD(+) + H2O = L-glutamate + NADH + 2 H(+)</text>
        <dbReference type="Rhea" id="RHEA:30235"/>
        <dbReference type="ChEBI" id="CHEBI:15377"/>
        <dbReference type="ChEBI" id="CHEBI:15378"/>
        <dbReference type="ChEBI" id="CHEBI:29985"/>
        <dbReference type="ChEBI" id="CHEBI:57540"/>
        <dbReference type="ChEBI" id="CHEBI:57945"/>
        <dbReference type="ChEBI" id="CHEBI:58066"/>
        <dbReference type="EC" id="1.2.1.88"/>
    </reaction>
</comment>
<evidence type="ECO:0000256" key="2">
    <source>
        <dbReference type="ARBA" id="ARBA00009986"/>
    </source>
</evidence>
<sequence>VSARCLGTIVPVPNPIDFPLENEPVLSYKKGSPERAELERTLDKMASECEEVPLVIGNEEIKTDLYRYQVMPHNHKIKVAKYYWATPDLVKKAIDVAVKAQREWEKCPFEQRLEIWLRAADLMATKYRQKLNAATMLGQSKSAIQAEIDSAAELIDFFRMHGYFAKEALKYQPISPNSKETLNSMRYRGMDGFVAAVSPFNFTAIGGNLSYTPALMGNAVLWKPSDTALLSNWWIFKICKEAGVPPGVVNFVPCEGPIFGDTITASPYLSGINFTGSVPTFNRLWMQIGKNLGKYKNYPKLIGECGGKNYHFVHASADVESVINGTIRSAFEFNGQKCSACSRMYVPESLWPKIKEGLLLIRDKLKIGDVRDFTVFTGAVIDATAFKRISGYIEHAKKSSNLEVIGGGKYDDSVGYFIDPTIVVTKDPKDKIMTEEIFGPVLTIYVYKDSNLDQTMKLVESSTPYALTGSIFSQDEKWARRAFEELKYTAGNFYINDKSTGSVVGQQPFGGSRMSGTNDKAGGPHYALRWASPQSIKETFVPLREYDYSSILYYKLKNADFLGCSARTNEISSCIPLREFMEFTYKAICTRNASDMGFYGDRYITSGSVFEDCDKYVLVRKTIRCVFRTLLFYILIERSFTMTDIML</sequence>
<evidence type="ECO:0000256" key="8">
    <source>
        <dbReference type="RuleBase" id="RU366030"/>
    </source>
</evidence>
<dbReference type="GO" id="GO:0005759">
    <property type="term" value="C:mitochondrial matrix"/>
    <property type="evidence" value="ECO:0007669"/>
    <property type="project" value="TreeGrafter"/>
</dbReference>